<name>A0A267FUG7_9PLAT</name>
<evidence type="ECO:0000313" key="3">
    <source>
        <dbReference type="EMBL" id="PAA76649.1"/>
    </source>
</evidence>
<feature type="compositionally biased region" description="Polar residues" evidence="1">
    <location>
        <begin position="401"/>
        <end position="423"/>
    </location>
</feature>
<feature type="compositionally biased region" description="Low complexity" evidence="1">
    <location>
        <begin position="330"/>
        <end position="339"/>
    </location>
</feature>
<feature type="region of interest" description="Disordered" evidence="1">
    <location>
        <begin position="214"/>
        <end position="351"/>
    </location>
</feature>
<feature type="compositionally biased region" description="Polar residues" evidence="1">
    <location>
        <begin position="1"/>
        <end position="10"/>
    </location>
</feature>
<dbReference type="EMBL" id="NIVC01000807">
    <property type="protein sequence ID" value="PAA76649.1"/>
    <property type="molecule type" value="Genomic_DNA"/>
</dbReference>
<feature type="compositionally biased region" description="Pro residues" evidence="1">
    <location>
        <begin position="309"/>
        <end position="319"/>
    </location>
</feature>
<protein>
    <recommendedName>
        <fullName evidence="5">Fibronectin type-III domain-containing protein</fullName>
    </recommendedName>
</protein>
<dbReference type="Proteomes" id="UP000215902">
    <property type="component" value="Unassembled WGS sequence"/>
</dbReference>
<keyword evidence="2" id="KW-1133">Transmembrane helix</keyword>
<feature type="compositionally biased region" description="Low complexity" evidence="1">
    <location>
        <begin position="15"/>
        <end position="33"/>
    </location>
</feature>
<dbReference type="AlphaFoldDB" id="A0A267FUG7"/>
<feature type="compositionally biased region" description="Low complexity" evidence="1">
    <location>
        <begin position="263"/>
        <end position="280"/>
    </location>
</feature>
<organism evidence="3 4">
    <name type="scientific">Macrostomum lignano</name>
    <dbReference type="NCBI Taxonomy" id="282301"/>
    <lineage>
        <taxon>Eukaryota</taxon>
        <taxon>Metazoa</taxon>
        <taxon>Spiralia</taxon>
        <taxon>Lophotrochozoa</taxon>
        <taxon>Platyhelminthes</taxon>
        <taxon>Rhabditophora</taxon>
        <taxon>Macrostomorpha</taxon>
        <taxon>Macrostomida</taxon>
        <taxon>Macrostomidae</taxon>
        <taxon>Macrostomum</taxon>
    </lineage>
</organism>
<accession>A0A267FUG7</accession>
<keyword evidence="4" id="KW-1185">Reference proteome</keyword>
<feature type="region of interest" description="Disordered" evidence="1">
    <location>
        <begin position="1"/>
        <end position="33"/>
    </location>
</feature>
<sequence>MGQSGSSELRISQEADAATFASGSSSSDPSVSSPAAAQLRWLRASRAGRGSLMAEWRWFQDVEPTGRCHLLFLRSDAPRPGQAGRMRRVPVKPLLPGYTMTGLAEDAPYRVCLQCAATAAATMSEAGQNRTSAKPVAGRPSEIMHCVNVSTKQAHLPAIIGSSLGALCALILVLALVLLSRRSKQYRKVTERQTSATAKKVLVQEISYKTEHLPPTKLDLDSNSDGYIYDGSEEQQVSSASDDVLTPPPQPPPPPPTMESPPDEAAPAAKELAAESESSAGKPELESLLSGGDCQPPDASADPEEAAVPPTPPPPPPSGPSMDVEAAVDTSSTPISTSTDGRQVIQVNETDEYSIDLRLCDSLSRQQSLKMSASATTSSATSASIIASASGSASVAEQPDDSTATPTRQSSDNQPQQAEQRGQSVGAAVPSLYTQLIETL</sequence>
<keyword evidence="2" id="KW-0472">Membrane</keyword>
<feature type="transmembrane region" description="Helical" evidence="2">
    <location>
        <begin position="156"/>
        <end position="179"/>
    </location>
</feature>
<feature type="compositionally biased region" description="Low complexity" evidence="1">
    <location>
        <begin position="372"/>
        <end position="394"/>
    </location>
</feature>
<keyword evidence="2" id="KW-0812">Transmembrane</keyword>
<evidence type="ECO:0008006" key="5">
    <source>
        <dbReference type="Google" id="ProtNLM"/>
    </source>
</evidence>
<evidence type="ECO:0000256" key="2">
    <source>
        <dbReference type="SAM" id="Phobius"/>
    </source>
</evidence>
<feature type="region of interest" description="Disordered" evidence="1">
    <location>
        <begin position="366"/>
        <end position="428"/>
    </location>
</feature>
<evidence type="ECO:0000313" key="4">
    <source>
        <dbReference type="Proteomes" id="UP000215902"/>
    </source>
</evidence>
<comment type="caution">
    <text evidence="3">The sequence shown here is derived from an EMBL/GenBank/DDBJ whole genome shotgun (WGS) entry which is preliminary data.</text>
</comment>
<proteinExistence type="predicted"/>
<reference evidence="3 4" key="1">
    <citation type="submission" date="2017-06" db="EMBL/GenBank/DDBJ databases">
        <title>A platform for efficient transgenesis in Macrostomum lignano, a flatworm model organism for stem cell research.</title>
        <authorList>
            <person name="Berezikov E."/>
        </authorList>
    </citation>
    <scope>NUCLEOTIDE SEQUENCE [LARGE SCALE GENOMIC DNA]</scope>
    <source>
        <strain evidence="3">DV1</strain>
        <tissue evidence="3">Whole organism</tissue>
    </source>
</reference>
<evidence type="ECO:0000256" key="1">
    <source>
        <dbReference type="SAM" id="MobiDB-lite"/>
    </source>
</evidence>
<gene>
    <name evidence="3" type="ORF">BOX15_Mlig027554g1</name>
</gene>
<feature type="compositionally biased region" description="Pro residues" evidence="1">
    <location>
        <begin position="246"/>
        <end position="259"/>
    </location>
</feature>